<organism evidence="8 9">
    <name type="scientific">Zophobas morio</name>
    <dbReference type="NCBI Taxonomy" id="2755281"/>
    <lineage>
        <taxon>Eukaryota</taxon>
        <taxon>Metazoa</taxon>
        <taxon>Ecdysozoa</taxon>
        <taxon>Arthropoda</taxon>
        <taxon>Hexapoda</taxon>
        <taxon>Insecta</taxon>
        <taxon>Pterygota</taxon>
        <taxon>Neoptera</taxon>
        <taxon>Endopterygota</taxon>
        <taxon>Coleoptera</taxon>
        <taxon>Polyphaga</taxon>
        <taxon>Cucujiformia</taxon>
        <taxon>Tenebrionidae</taxon>
        <taxon>Zophobas</taxon>
    </lineage>
</organism>
<evidence type="ECO:0000256" key="3">
    <source>
        <dbReference type="ARBA" id="ARBA00022723"/>
    </source>
</evidence>
<dbReference type="PIRSF" id="PIRSF037505">
    <property type="entry name" value="Betaine_HMT"/>
    <property type="match status" value="1"/>
</dbReference>
<evidence type="ECO:0000256" key="2">
    <source>
        <dbReference type="ARBA" id="ARBA00022679"/>
    </source>
</evidence>
<evidence type="ECO:0000259" key="7">
    <source>
        <dbReference type="PROSITE" id="PS50970"/>
    </source>
</evidence>
<name>A0AA38M6Y4_9CUCU</name>
<dbReference type="GO" id="GO:0008270">
    <property type="term" value="F:zinc ion binding"/>
    <property type="evidence" value="ECO:0007669"/>
    <property type="project" value="InterPro"/>
</dbReference>
<comment type="cofactor">
    <cofactor evidence="6">
        <name>Zn(2+)</name>
        <dbReference type="ChEBI" id="CHEBI:29105"/>
    </cofactor>
</comment>
<proteinExistence type="predicted"/>
<dbReference type="InterPro" id="IPR036589">
    <property type="entry name" value="HCY_dom_sf"/>
</dbReference>
<dbReference type="AlphaFoldDB" id="A0AA38M6Y4"/>
<keyword evidence="2 6" id="KW-0808">Transferase</keyword>
<evidence type="ECO:0000256" key="6">
    <source>
        <dbReference type="PROSITE-ProRule" id="PRU00333"/>
    </source>
</evidence>
<feature type="binding site" evidence="6">
    <location>
        <position position="291"/>
    </location>
    <ligand>
        <name>Zn(2+)</name>
        <dbReference type="ChEBI" id="CHEBI:29105"/>
    </ligand>
</feature>
<feature type="binding site" evidence="6">
    <location>
        <position position="292"/>
    </location>
    <ligand>
        <name>Zn(2+)</name>
        <dbReference type="ChEBI" id="CHEBI:29105"/>
    </ligand>
</feature>
<gene>
    <name evidence="8" type="ORF">Zmor_024018</name>
</gene>
<dbReference type="NCBIfam" id="NF007020">
    <property type="entry name" value="PRK09485.1"/>
    <property type="match status" value="1"/>
</dbReference>
<evidence type="ECO:0000256" key="1">
    <source>
        <dbReference type="ARBA" id="ARBA00022603"/>
    </source>
</evidence>
<accession>A0AA38M6Y4</accession>
<dbReference type="EMBL" id="JALNTZ010000007">
    <property type="protein sequence ID" value="KAJ3646430.1"/>
    <property type="molecule type" value="Genomic_DNA"/>
</dbReference>
<dbReference type="Pfam" id="PF02574">
    <property type="entry name" value="S-methyl_trans"/>
    <property type="match status" value="1"/>
</dbReference>
<evidence type="ECO:0000313" key="8">
    <source>
        <dbReference type="EMBL" id="KAJ3646430.1"/>
    </source>
</evidence>
<dbReference type="Gene3D" id="3.20.20.330">
    <property type="entry name" value="Homocysteine-binding-like domain"/>
    <property type="match status" value="1"/>
</dbReference>
<dbReference type="GO" id="GO:0009086">
    <property type="term" value="P:methionine biosynthetic process"/>
    <property type="evidence" value="ECO:0007669"/>
    <property type="project" value="InterPro"/>
</dbReference>
<evidence type="ECO:0000256" key="4">
    <source>
        <dbReference type="ARBA" id="ARBA00022833"/>
    </source>
</evidence>
<dbReference type="Proteomes" id="UP001168821">
    <property type="component" value="Unassembled WGS sequence"/>
</dbReference>
<feature type="domain" description="Hcy-binding" evidence="7">
    <location>
        <begin position="1"/>
        <end position="306"/>
    </location>
</feature>
<dbReference type="InterPro" id="IPR051486">
    <property type="entry name" value="Hcy_S-methyltransferase"/>
</dbReference>
<protein>
    <recommendedName>
        <fullName evidence="7">Hcy-binding domain-containing protein</fullName>
    </recommendedName>
</protein>
<evidence type="ECO:0000256" key="5">
    <source>
        <dbReference type="ARBA" id="ARBA00034478"/>
    </source>
</evidence>
<dbReference type="FunFam" id="3.20.20.330:FF:000002">
    <property type="entry name" value="Homocysteine S-methyltransferase"/>
    <property type="match status" value="1"/>
</dbReference>
<dbReference type="PANTHER" id="PTHR46015:SF1">
    <property type="entry name" value="HOMOCYSTEINE S-METHYLTRANSFERASE-LIKE ISOFORM 1"/>
    <property type="match status" value="1"/>
</dbReference>
<keyword evidence="9" id="KW-1185">Reference proteome</keyword>
<comment type="caution">
    <text evidence="8">The sequence shown here is derived from an EMBL/GenBank/DDBJ whole genome shotgun (WGS) entry which is preliminary data.</text>
</comment>
<comment type="pathway">
    <text evidence="5">Amino-acid biosynthesis; L-methionine biosynthesis via de novo pathway.</text>
</comment>
<dbReference type="InterPro" id="IPR003726">
    <property type="entry name" value="HCY_dom"/>
</dbReference>
<feature type="binding site" evidence="6">
    <location>
        <position position="232"/>
    </location>
    <ligand>
        <name>Zn(2+)</name>
        <dbReference type="ChEBI" id="CHEBI:29105"/>
    </ligand>
</feature>
<sequence length="315" mass="34884">MLKGVNKKITILDGSFGFQLDKYVSKSLDGDPLWSARSLASEPEAVIKVHLDYIKAGCDIIETNTYQASIPGFIKYLNYTKEEGYELIKKAVSLAKTAIERARKEGIISGDTRPLIAGSVGPYGAHLHDGSEYNGYYTDKTTIEVLQNYHKPRISALIEGGVDLLAIETIPSKKEAEVIVNIIKDYPDIKAWLSFSCRTDGVSTAHGDNFKDTVTSCYKLNPDQIIAVGVNCIAPHAVEPLIKEVTDIPLIVYANSGEKYDSALGWDNNDEKLEEYIPTWLNLGVKYIGGCCRVCDNNISKIVEEVRKWEATHSE</sequence>
<reference evidence="8" key="1">
    <citation type="journal article" date="2023" name="G3 (Bethesda)">
        <title>Whole genome assemblies of Zophobas morio and Tenebrio molitor.</title>
        <authorList>
            <person name="Kaur S."/>
            <person name="Stinson S.A."/>
            <person name="diCenzo G.C."/>
        </authorList>
    </citation>
    <scope>NUCLEOTIDE SEQUENCE</scope>
    <source>
        <strain evidence="8">QUZm001</strain>
    </source>
</reference>
<keyword evidence="1 6" id="KW-0489">Methyltransferase</keyword>
<dbReference type="SUPFAM" id="SSF82282">
    <property type="entry name" value="Homocysteine S-methyltransferase"/>
    <property type="match status" value="1"/>
</dbReference>
<keyword evidence="3 6" id="KW-0479">Metal-binding</keyword>
<dbReference type="GO" id="GO:0033528">
    <property type="term" value="P:S-methylmethionine cycle"/>
    <property type="evidence" value="ECO:0007669"/>
    <property type="project" value="TreeGrafter"/>
</dbReference>
<dbReference type="InterPro" id="IPR017226">
    <property type="entry name" value="BHMT-like"/>
</dbReference>
<keyword evidence="4 6" id="KW-0862">Zinc</keyword>
<dbReference type="GO" id="GO:0008898">
    <property type="term" value="F:S-adenosylmethionine-homocysteine S-methyltransferase activity"/>
    <property type="evidence" value="ECO:0007669"/>
    <property type="project" value="TreeGrafter"/>
</dbReference>
<dbReference type="PANTHER" id="PTHR46015">
    <property type="entry name" value="ZGC:172121"/>
    <property type="match status" value="1"/>
</dbReference>
<dbReference type="GO" id="GO:0032259">
    <property type="term" value="P:methylation"/>
    <property type="evidence" value="ECO:0007669"/>
    <property type="project" value="UniProtKB-KW"/>
</dbReference>
<dbReference type="PROSITE" id="PS50970">
    <property type="entry name" value="HCY"/>
    <property type="match status" value="1"/>
</dbReference>
<evidence type="ECO:0000313" key="9">
    <source>
        <dbReference type="Proteomes" id="UP001168821"/>
    </source>
</evidence>